<evidence type="ECO:0000313" key="2">
    <source>
        <dbReference type="Proteomes" id="UP000316416"/>
    </source>
</evidence>
<protein>
    <submittedName>
        <fullName evidence="1">Uncharacterized protein</fullName>
    </submittedName>
</protein>
<organism evidence="1 2">
    <name type="scientific">Shewanella eurypsychrophilus</name>
    <dbReference type="NCBI Taxonomy" id="2593656"/>
    <lineage>
        <taxon>Bacteria</taxon>
        <taxon>Pseudomonadati</taxon>
        <taxon>Pseudomonadota</taxon>
        <taxon>Gammaproteobacteria</taxon>
        <taxon>Alteromonadales</taxon>
        <taxon>Shewanellaceae</taxon>
        <taxon>Shewanella</taxon>
    </lineage>
</organism>
<sequence length="184" mass="20969">MKSYEISQSILNMAQTQLAKTPIWKGSHRGADANQVGVLGELIVEQWLKDNGISFFDDRKATTHDYTLKDGKTFDVKTKDRTIKPRASDDCSVPLYNHEHQRPDYYIFVSLQRAKGDDSSDLTRFHTAHILGGMNLEQLDSLGVIWKAGQIDPSNNMKFWTDCKNVKVEQLASPKIVKDKWRLA</sequence>
<name>A0ABX6V211_9GAMM</name>
<dbReference type="EMBL" id="CP045503">
    <property type="protein sequence ID" value="QPG56561.1"/>
    <property type="molecule type" value="Genomic_DNA"/>
</dbReference>
<evidence type="ECO:0000313" key="1">
    <source>
        <dbReference type="EMBL" id="QPG56561.1"/>
    </source>
</evidence>
<reference evidence="1" key="1">
    <citation type="submission" date="2021-07" db="EMBL/GenBank/DDBJ databases">
        <title>Shewanella sp. YLB-07 whole genome sequence.</title>
        <authorList>
            <person name="Yu L."/>
        </authorList>
    </citation>
    <scope>NUCLEOTIDE SEQUENCE</scope>
    <source>
        <strain evidence="1">YLB-08</strain>
    </source>
</reference>
<keyword evidence="2" id="KW-1185">Reference proteome</keyword>
<dbReference type="Proteomes" id="UP000316416">
    <property type="component" value="Chromosome"/>
</dbReference>
<proteinExistence type="predicted"/>
<dbReference type="RefSeq" id="WP_142871942.1">
    <property type="nucleotide sequence ID" value="NZ_CP045503.2"/>
</dbReference>
<gene>
    <name evidence="1" type="ORF">FM038_003325</name>
</gene>
<accession>A0ABX6V211</accession>